<evidence type="ECO:0000313" key="2">
    <source>
        <dbReference type="Proteomes" id="UP000001978"/>
    </source>
</evidence>
<organism evidence="1 2">
    <name type="scientific">Clostridioides difficile (strain 630)</name>
    <name type="common">Peptoclostridium difficile</name>
    <dbReference type="NCBI Taxonomy" id="272563"/>
    <lineage>
        <taxon>Bacteria</taxon>
        <taxon>Bacillati</taxon>
        <taxon>Bacillota</taxon>
        <taxon>Clostridia</taxon>
        <taxon>Peptostreptococcales</taxon>
        <taxon>Peptostreptococcaceae</taxon>
        <taxon>Clostridioides</taxon>
    </lineage>
</organism>
<evidence type="ECO:0000313" key="1">
    <source>
        <dbReference type="EMBL" id="CAJ67163.1"/>
    </source>
</evidence>
<protein>
    <submittedName>
        <fullName evidence="1">Uncharacterized protein</fullName>
    </submittedName>
</protein>
<dbReference type="EMBL" id="AM180355">
    <property type="protein sequence ID" value="CAJ67163.1"/>
    <property type="molecule type" value="Genomic_DNA"/>
</dbReference>
<dbReference type="OrthoDB" id="9808343at2"/>
<dbReference type="Proteomes" id="UP000001978">
    <property type="component" value="Chromosome"/>
</dbReference>
<dbReference type="BioCyc" id="PDIF272563:G12WB-450-MONOMER"/>
<accession>Q18D86</accession>
<dbReference type="KEGG" id="cdf:CD630_03410"/>
<proteinExistence type="predicted"/>
<dbReference type="STRING" id="272563.CD630_03410"/>
<dbReference type="eggNOG" id="ENOG5032VRJ">
    <property type="taxonomic scope" value="Bacteria"/>
</dbReference>
<sequence>MRGDFMQIYFRVKAVGKRKPMLELTPFDVSDNINCLKEAISEIVSKNVLEYNEKIPEKSIINFLTNEEIESQADIGKVGFGSIYNENKQSVEKAIEVALQAFEDGIYKVLINEDVIEKLDSSINLKSGDIFTFIRLTLLAGRMF</sequence>
<dbReference type="PATRIC" id="fig|272563.8.peg.361"/>
<dbReference type="AlphaFoldDB" id="Q18D86"/>
<dbReference type="EnsemblBacteria" id="CAJ67163">
    <property type="protein sequence ID" value="CAJ67163"/>
    <property type="gene ID" value="CD630_03410"/>
</dbReference>
<gene>
    <name evidence="1" type="ordered locus">CD630_03410</name>
</gene>
<reference evidence="1 2" key="1">
    <citation type="journal article" date="2006" name="Nat. Genet.">
        <title>The multidrug-resistant human pathogen Clostridium difficile has a highly mobile, mosaic genome.</title>
        <authorList>
            <person name="Sebaihia M."/>
            <person name="Wren B.W."/>
            <person name="Mullany P."/>
            <person name="Fairweather N.F."/>
            <person name="Minton N."/>
            <person name="Stabler R."/>
            <person name="Thomson N.R."/>
            <person name="Roberts A.P."/>
            <person name="Cerdeno-Tarraga A.M."/>
            <person name="Wang H."/>
            <person name="Holden M.T.G."/>
            <person name="Wright A."/>
            <person name="Churcher C."/>
            <person name="Quail M.A."/>
            <person name="Baker S."/>
            <person name="Bason N."/>
            <person name="Brooks K."/>
            <person name="Chillingworth T."/>
            <person name="Cronin A."/>
            <person name="Davis P."/>
            <person name="Dowd L."/>
            <person name="Fraser A."/>
            <person name="Feltwell T."/>
            <person name="Hance Z."/>
            <person name="Holroyd S."/>
            <person name="Jagels K."/>
            <person name="Moule S."/>
            <person name="Mungall K."/>
            <person name="Price C."/>
            <person name="Rabbinowitsch R."/>
            <person name="Sharp S."/>
            <person name="Simmonds M."/>
            <person name="Steven K."/>
            <person name="Unwin L."/>
            <person name="Whithead S."/>
            <person name="Dupuy B."/>
            <person name="Dougan G."/>
            <person name="Barrell B.and.Parkhill.J."/>
        </authorList>
    </citation>
    <scope>NUCLEOTIDE SEQUENCE [LARGE SCALE GENOMIC DNA]</scope>
    <source>
        <strain evidence="1 2">630</strain>
    </source>
</reference>
<name>Q18D86_CLOD6</name>